<proteinExistence type="inferred from homology"/>
<dbReference type="InterPro" id="IPR010439">
    <property type="entry name" value="MUN_dom"/>
</dbReference>
<feature type="compositionally biased region" description="Low complexity" evidence="6">
    <location>
        <begin position="265"/>
        <end position="275"/>
    </location>
</feature>
<dbReference type="SMART" id="SM00239">
    <property type="entry name" value="C2"/>
    <property type="match status" value="1"/>
</dbReference>
<feature type="coiled-coil region" evidence="5">
    <location>
        <begin position="863"/>
        <end position="896"/>
    </location>
</feature>
<dbReference type="RefSeq" id="XP_004343455.2">
    <property type="nucleotide sequence ID" value="XM_004343405.2"/>
</dbReference>
<feature type="domain" description="MHD1" evidence="8">
    <location>
        <begin position="1169"/>
        <end position="1294"/>
    </location>
</feature>
<feature type="compositionally biased region" description="Low complexity" evidence="6">
    <location>
        <begin position="214"/>
        <end position="240"/>
    </location>
</feature>
<dbReference type="PROSITE" id="PS51258">
    <property type="entry name" value="MHD1"/>
    <property type="match status" value="1"/>
</dbReference>
<evidence type="ECO:0000256" key="5">
    <source>
        <dbReference type="SAM" id="Coils"/>
    </source>
</evidence>
<keyword evidence="4" id="KW-0268">Exocytosis</keyword>
<sequence length="1643" mass="181113">MDGRRSPNTRPASDTPSTTASSDANAQPSGGSGGSGGSGAAAGEAWIASIRSHAQSSPARRDSIAPPPSASPSASASASNGTNASSGTGASSNANATNGSNSSRNPSRAPSPSATPASASAAAASASLSGSSFAASSASLSRSTQNVAAAPFLIVSPSSNSSSPAPSTTTGLRKSASSSSTAPSDSPFGDASATTGSDLHLESPSVMMTGVGGSTSASRTTSPTPTNNNNNNSSSNPAVTFSGSASTSPSGGHTGFFSKGHRKGGSNVSGSSAANMKISIEPPPPSEHAANDSAPHRHAAHHEQDAAAALSPEAHATLAFSAPTAVLLKTAHYATAGVAAVGQKFGAAGKFAVKSAVVPFQKTSHFVATMVLHDDSVFAASNGAPQPSAAADLISPPSISEIEEPKEEIEERPEQVVVVKRTVPIRSSPEEFTLYVLALRCFLRPLIHDSGNLHHRSTSLVSRLTFGLSDHLDVFRPSPAARLSAAQIQSMYRSIANALVAADASTNKGIDAVFVRSLRKFSDRIRFDSKALRKNMKDTPDDFRNMFKETLRMQSSRLESNVSEAVMAERMRRFESIVQLKRRSFRDDSKSPSTVEENNSELVNEEPIDLHGQDEVLMKVFGVSPEEHAKIVQTESFVQTDKVIIDEIKARLKNLDADPMYNKESFVHKTAAFIKWKKQQEAALNNLLRELGVQPEEDKAAIVADVPLPAFDGKARLVVEVLRARDLLGKDKSGLSDPYCLVECESQTMRTATIKANLNPVWEEQCAFDIKIKPGQTNIPLKLTMWDEDTGDDATIFKKKNLNPLHLLEDNKDDFLGQVMLDLKVDDLRRFRLERWFKLEKRSKRSHVNGEIFLRVRFVSSEKQQLQFQHQQEEQEREKEREKERQLKLLQQQQQQHGHDYHKLLKSLVDYIFKYELSVWQQTPAKKRGIFRLHPVSLRLLEEFGYRYGVSDLFMVLTWFERVASEFVKDNMDVVALSLAFSELKAVESSPDVRYTIQEQRLRADVMDEIEQSCLARLSNYKDYFPFSTPHGFVKQTIRALATVYSGAVFRERHDHAKDLGKMLEWCITNSCATMFQRFVAMSAPMIRPTNPVVGASERIVAMLDLIMRDIDSDAVYFREDFSVFDGTKIVNVDVVALCVAQYGKLLSVDIDEKLNSVFSGTTFHPAIFQIYHRLRKFNARNLKLVAGDDDGDIARFNGFPLAEMFMPFVGFWLGVSRDKALEWMVAATQSDKCVPISAREMHSSSVVDIFCMLNQFVDFLSELQWDDAPSMADFKSALAKIAFEVMQQYAVQLSVSLQPLLASYDATHGESMFKKDCRARAARQQLGLLYETLNADNVAQLVIKEMEAGVFKETSAANPAQAQPLRNISVSTVGKRNTVADIRQSVVRARKPIWNEVAKEPQPAIVVHFDQAAESVARSLRDLVDRLLAPLTPSVEKTLAHVLDEPGMIARFFSKAAVEKMPTADEVTAVLQPLTKHLTTVLQSFRPHVYGDIFGIMQQRAWVLILTTIENMVSDRLYTTLRPLDMLSQGIVILREFFQKDDGIRDDQLHLDRYLAIREVIELLRHRRPNELPDLYDQCVLKSIDETVLNFVARVIFRQEDRSCKEFSKTIRQHHMKSSTSYAFFSDLLRTNSTSPVPPTAS</sequence>
<dbReference type="STRING" id="595528.A0A0D2UQ51"/>
<feature type="region of interest" description="Disordered" evidence="6">
    <location>
        <begin position="154"/>
        <end position="303"/>
    </location>
</feature>
<dbReference type="eggNOG" id="KOG1011">
    <property type="taxonomic scope" value="Eukaryota"/>
</dbReference>
<dbReference type="Pfam" id="PF06292">
    <property type="entry name" value="MUN"/>
    <property type="match status" value="1"/>
</dbReference>
<feature type="compositionally biased region" description="Polar residues" evidence="6">
    <location>
        <begin position="241"/>
        <end position="251"/>
    </location>
</feature>
<organism evidence="9 10">
    <name type="scientific">Capsaspora owczarzaki (strain ATCC 30864)</name>
    <dbReference type="NCBI Taxonomy" id="595528"/>
    <lineage>
        <taxon>Eukaryota</taxon>
        <taxon>Filasterea</taxon>
        <taxon>Capsaspora</taxon>
    </lineage>
</organism>
<dbReference type="InterPro" id="IPR014770">
    <property type="entry name" value="Munc13_1"/>
</dbReference>
<feature type="compositionally biased region" description="Low complexity" evidence="6">
    <location>
        <begin position="156"/>
        <end position="187"/>
    </location>
</feature>
<dbReference type="InterPro" id="IPR052095">
    <property type="entry name" value="UNC-13_domain"/>
</dbReference>
<feature type="compositionally biased region" description="Low complexity" evidence="6">
    <location>
        <begin position="11"/>
        <end position="24"/>
    </location>
</feature>
<comment type="subcellular location">
    <subcellularLocation>
        <location evidence="2">Late endosome</location>
    </subcellularLocation>
    <subcellularLocation>
        <location evidence="1">Recycling endosome</location>
    </subcellularLocation>
</comment>
<dbReference type="EMBL" id="KE346373">
    <property type="protein sequence ID" value="KJE97111.1"/>
    <property type="molecule type" value="Genomic_DNA"/>
</dbReference>
<evidence type="ECO:0000256" key="3">
    <source>
        <dbReference type="ARBA" id="ARBA00005823"/>
    </source>
</evidence>
<dbReference type="InParanoid" id="A0A0D2UQ51"/>
<feature type="domain" description="C2" evidence="7">
    <location>
        <begin position="694"/>
        <end position="837"/>
    </location>
</feature>
<evidence type="ECO:0000313" key="10">
    <source>
        <dbReference type="Proteomes" id="UP000008743"/>
    </source>
</evidence>
<feature type="region of interest" description="Disordered" evidence="6">
    <location>
        <begin position="1"/>
        <end position="126"/>
    </location>
</feature>
<gene>
    <name evidence="9" type="ORF">CAOG_007581</name>
</gene>
<evidence type="ECO:0000256" key="4">
    <source>
        <dbReference type="ARBA" id="ARBA00022483"/>
    </source>
</evidence>
<evidence type="ECO:0000256" key="6">
    <source>
        <dbReference type="SAM" id="MobiDB-lite"/>
    </source>
</evidence>
<accession>A0A0D2UQ51</accession>
<dbReference type="PANTHER" id="PTHR45999:SF4">
    <property type="entry name" value="UNC-13-4A, ISOFORM B"/>
    <property type="match status" value="1"/>
</dbReference>
<reference evidence="10" key="1">
    <citation type="submission" date="2011-02" db="EMBL/GenBank/DDBJ databases">
        <title>The Genome Sequence of Capsaspora owczarzaki ATCC 30864.</title>
        <authorList>
            <person name="Russ C."/>
            <person name="Cuomo C."/>
            <person name="Burger G."/>
            <person name="Gray M.W."/>
            <person name="Holland P.W.H."/>
            <person name="King N."/>
            <person name="Lang F.B.F."/>
            <person name="Roger A.J."/>
            <person name="Ruiz-Trillo I."/>
            <person name="Young S.K."/>
            <person name="Zeng Q."/>
            <person name="Gargeya S."/>
            <person name="Alvarado L."/>
            <person name="Berlin A."/>
            <person name="Chapman S.B."/>
            <person name="Chen Z."/>
            <person name="Freedman E."/>
            <person name="Gellesch M."/>
            <person name="Goldberg J."/>
            <person name="Griggs A."/>
            <person name="Gujja S."/>
            <person name="Heilman E."/>
            <person name="Heiman D."/>
            <person name="Howarth C."/>
            <person name="Mehta T."/>
            <person name="Neiman D."/>
            <person name="Pearson M."/>
            <person name="Roberts A."/>
            <person name="Saif S."/>
            <person name="Shea T."/>
            <person name="Shenoy N."/>
            <person name="Sisk P."/>
            <person name="Stolte C."/>
            <person name="Sykes S."/>
            <person name="White J."/>
            <person name="Yandava C."/>
            <person name="Haas B."/>
            <person name="Nusbaum C."/>
            <person name="Birren B."/>
        </authorList>
    </citation>
    <scope>NUCLEOTIDE SEQUENCE</scope>
    <source>
        <strain evidence="10">ATCC 30864</strain>
    </source>
</reference>
<dbReference type="GO" id="GO:0099503">
    <property type="term" value="C:secretory vesicle"/>
    <property type="evidence" value="ECO:0007669"/>
    <property type="project" value="TreeGrafter"/>
</dbReference>
<dbReference type="SUPFAM" id="SSF49562">
    <property type="entry name" value="C2 domain (Calcium/lipid-binding domain, CaLB)"/>
    <property type="match status" value="1"/>
</dbReference>
<keyword evidence="10" id="KW-1185">Reference proteome</keyword>
<dbReference type="CDD" id="cd00030">
    <property type="entry name" value="C2"/>
    <property type="match status" value="1"/>
</dbReference>
<dbReference type="Pfam" id="PF00168">
    <property type="entry name" value="C2"/>
    <property type="match status" value="1"/>
</dbReference>
<dbReference type="PROSITE" id="PS50004">
    <property type="entry name" value="C2"/>
    <property type="match status" value="1"/>
</dbReference>
<dbReference type="Gene3D" id="1.10.357.50">
    <property type="match status" value="1"/>
</dbReference>
<evidence type="ECO:0000313" key="9">
    <source>
        <dbReference type="EMBL" id="KJE97111.1"/>
    </source>
</evidence>
<feature type="compositionally biased region" description="Polar residues" evidence="6">
    <location>
        <begin position="1"/>
        <end position="10"/>
    </location>
</feature>
<protein>
    <recommendedName>
        <fullName evidence="11">C2 domain-containing protein</fullName>
    </recommendedName>
</protein>
<feature type="compositionally biased region" description="Gly residues" evidence="6">
    <location>
        <begin position="30"/>
        <end position="40"/>
    </location>
</feature>
<dbReference type="PANTHER" id="PTHR45999">
    <property type="entry name" value="UNC-13-4A, ISOFORM B"/>
    <property type="match status" value="1"/>
</dbReference>
<dbReference type="InterPro" id="IPR035892">
    <property type="entry name" value="C2_domain_sf"/>
</dbReference>
<evidence type="ECO:0008006" key="11">
    <source>
        <dbReference type="Google" id="ProtNLM"/>
    </source>
</evidence>
<dbReference type="GO" id="GO:0055037">
    <property type="term" value="C:recycling endosome"/>
    <property type="evidence" value="ECO:0007669"/>
    <property type="project" value="UniProtKB-SubCell"/>
</dbReference>
<dbReference type="Gene3D" id="2.60.40.150">
    <property type="entry name" value="C2 domain"/>
    <property type="match status" value="1"/>
</dbReference>
<feature type="compositionally biased region" description="Low complexity" evidence="6">
    <location>
        <begin position="71"/>
        <end position="126"/>
    </location>
</feature>
<dbReference type="InterPro" id="IPR000008">
    <property type="entry name" value="C2_dom"/>
</dbReference>
<name>A0A0D2UQ51_CAPO3</name>
<dbReference type="PhylomeDB" id="A0A0D2UQ51"/>
<dbReference type="OrthoDB" id="2015333at2759"/>
<evidence type="ECO:0000259" key="7">
    <source>
        <dbReference type="PROSITE" id="PS50004"/>
    </source>
</evidence>
<evidence type="ECO:0000256" key="1">
    <source>
        <dbReference type="ARBA" id="ARBA00004172"/>
    </source>
</evidence>
<evidence type="ECO:0000256" key="2">
    <source>
        <dbReference type="ARBA" id="ARBA00004603"/>
    </source>
</evidence>
<dbReference type="GO" id="GO:0006887">
    <property type="term" value="P:exocytosis"/>
    <property type="evidence" value="ECO:0007669"/>
    <property type="project" value="UniProtKB-KW"/>
</dbReference>
<evidence type="ECO:0000259" key="8">
    <source>
        <dbReference type="PROSITE" id="PS51258"/>
    </source>
</evidence>
<comment type="similarity">
    <text evidence="3">Belongs to the unc-13 family.</text>
</comment>
<keyword evidence="5" id="KW-0175">Coiled coil</keyword>
<dbReference type="GO" id="GO:0005770">
    <property type="term" value="C:late endosome"/>
    <property type="evidence" value="ECO:0007669"/>
    <property type="project" value="UniProtKB-SubCell"/>
</dbReference>
<dbReference type="Proteomes" id="UP000008743">
    <property type="component" value="Unassembled WGS sequence"/>
</dbReference>